<feature type="region of interest" description="Disordered" evidence="1">
    <location>
        <begin position="1"/>
        <end position="21"/>
    </location>
</feature>
<organism evidence="2">
    <name type="scientific">Arundo donax</name>
    <name type="common">Giant reed</name>
    <name type="synonym">Donax arundinaceus</name>
    <dbReference type="NCBI Taxonomy" id="35708"/>
    <lineage>
        <taxon>Eukaryota</taxon>
        <taxon>Viridiplantae</taxon>
        <taxon>Streptophyta</taxon>
        <taxon>Embryophyta</taxon>
        <taxon>Tracheophyta</taxon>
        <taxon>Spermatophyta</taxon>
        <taxon>Magnoliopsida</taxon>
        <taxon>Liliopsida</taxon>
        <taxon>Poales</taxon>
        <taxon>Poaceae</taxon>
        <taxon>PACMAD clade</taxon>
        <taxon>Arundinoideae</taxon>
        <taxon>Arundineae</taxon>
        <taxon>Arundo</taxon>
    </lineage>
</organism>
<dbReference type="EMBL" id="GBRH01192424">
    <property type="protein sequence ID" value="JAE05472.1"/>
    <property type="molecule type" value="Transcribed_RNA"/>
</dbReference>
<evidence type="ECO:0000313" key="2">
    <source>
        <dbReference type="EMBL" id="JAE05472.1"/>
    </source>
</evidence>
<reference evidence="2" key="1">
    <citation type="submission" date="2014-09" db="EMBL/GenBank/DDBJ databases">
        <authorList>
            <person name="Magalhaes I.L.F."/>
            <person name="Oliveira U."/>
            <person name="Santos F.R."/>
            <person name="Vidigal T.H.D.A."/>
            <person name="Brescovit A.D."/>
            <person name="Santos A.J."/>
        </authorList>
    </citation>
    <scope>NUCLEOTIDE SEQUENCE</scope>
    <source>
        <tissue evidence="2">Shoot tissue taken approximately 20 cm above the soil surface</tissue>
    </source>
</reference>
<reference evidence="2" key="2">
    <citation type="journal article" date="2015" name="Data Brief">
        <title>Shoot transcriptome of the giant reed, Arundo donax.</title>
        <authorList>
            <person name="Barrero R.A."/>
            <person name="Guerrero F.D."/>
            <person name="Moolhuijzen P."/>
            <person name="Goolsby J.A."/>
            <person name="Tidwell J."/>
            <person name="Bellgard S.E."/>
            <person name="Bellgard M.I."/>
        </authorList>
    </citation>
    <scope>NUCLEOTIDE SEQUENCE</scope>
    <source>
        <tissue evidence="2">Shoot tissue taken approximately 20 cm above the soil surface</tissue>
    </source>
</reference>
<sequence>MDSGQDACLSSEYTAAMDPRR</sequence>
<dbReference type="AlphaFoldDB" id="A0A0A9EZG2"/>
<accession>A0A0A9EZG2</accession>
<name>A0A0A9EZG2_ARUDO</name>
<proteinExistence type="predicted"/>
<evidence type="ECO:0000256" key="1">
    <source>
        <dbReference type="SAM" id="MobiDB-lite"/>
    </source>
</evidence>
<protein>
    <submittedName>
        <fullName evidence="2">Uncharacterized protein</fullName>
    </submittedName>
</protein>